<dbReference type="AlphaFoldDB" id="A0AA35TLF8"/>
<dbReference type="Proteomes" id="UP001174909">
    <property type="component" value="Unassembled WGS sequence"/>
</dbReference>
<evidence type="ECO:0000313" key="1">
    <source>
        <dbReference type="EMBL" id="CAI8049177.1"/>
    </source>
</evidence>
<organism evidence="1 2">
    <name type="scientific">Geodia barretti</name>
    <name type="common">Barrett's horny sponge</name>
    <dbReference type="NCBI Taxonomy" id="519541"/>
    <lineage>
        <taxon>Eukaryota</taxon>
        <taxon>Metazoa</taxon>
        <taxon>Porifera</taxon>
        <taxon>Demospongiae</taxon>
        <taxon>Heteroscleromorpha</taxon>
        <taxon>Tetractinellida</taxon>
        <taxon>Astrophorina</taxon>
        <taxon>Geodiidae</taxon>
        <taxon>Geodia</taxon>
    </lineage>
</organism>
<feature type="non-terminal residue" evidence="1">
    <location>
        <position position="59"/>
    </location>
</feature>
<reference evidence="1" key="1">
    <citation type="submission" date="2023-03" db="EMBL/GenBank/DDBJ databases">
        <authorList>
            <person name="Steffen K."/>
            <person name="Cardenas P."/>
        </authorList>
    </citation>
    <scope>NUCLEOTIDE SEQUENCE</scope>
</reference>
<gene>
    <name evidence="1" type="ORF">GBAR_LOCUS27072</name>
</gene>
<proteinExistence type="predicted"/>
<evidence type="ECO:0000313" key="2">
    <source>
        <dbReference type="Proteomes" id="UP001174909"/>
    </source>
</evidence>
<sequence>MIRRVGRQHHSTTLCFNTQNRSTIPLGVPHCTACAGVPAVSFVCINKHPLKEMMLCGAR</sequence>
<comment type="caution">
    <text evidence="1">The sequence shown here is derived from an EMBL/GenBank/DDBJ whole genome shotgun (WGS) entry which is preliminary data.</text>
</comment>
<name>A0AA35TLF8_GEOBA</name>
<protein>
    <submittedName>
        <fullName evidence="1">Uncharacterized protein</fullName>
    </submittedName>
</protein>
<dbReference type="EMBL" id="CASHTH010003779">
    <property type="protein sequence ID" value="CAI8049177.1"/>
    <property type="molecule type" value="Genomic_DNA"/>
</dbReference>
<keyword evidence="2" id="KW-1185">Reference proteome</keyword>
<accession>A0AA35TLF8</accession>